<dbReference type="PANTHER" id="PTHR31668">
    <property type="entry name" value="GLUCOSE TRANSPORT TRANSCRIPTION REGULATOR RGT1-RELATED-RELATED"/>
    <property type="match status" value="1"/>
</dbReference>
<comment type="caution">
    <text evidence="10">The sequence shown here is derived from an EMBL/GenBank/DDBJ whole genome shotgun (WGS) entry which is preliminary data.</text>
</comment>
<dbReference type="GO" id="GO:0008270">
    <property type="term" value="F:zinc ion binding"/>
    <property type="evidence" value="ECO:0007669"/>
    <property type="project" value="InterPro"/>
</dbReference>
<dbReference type="CDD" id="cd00067">
    <property type="entry name" value="GAL4"/>
    <property type="match status" value="1"/>
</dbReference>
<proteinExistence type="predicted"/>
<evidence type="ECO:0000256" key="8">
    <source>
        <dbReference type="SAM" id="MobiDB-lite"/>
    </source>
</evidence>
<evidence type="ECO:0000313" key="11">
    <source>
        <dbReference type="Proteomes" id="UP000281468"/>
    </source>
</evidence>
<keyword evidence="5" id="KW-0238">DNA-binding</keyword>
<dbReference type="InterPro" id="IPR001138">
    <property type="entry name" value="Zn2Cys6_DnaBD"/>
</dbReference>
<dbReference type="Proteomes" id="UP000281468">
    <property type="component" value="Unassembled WGS sequence"/>
</dbReference>
<evidence type="ECO:0000256" key="2">
    <source>
        <dbReference type="ARBA" id="ARBA00022723"/>
    </source>
</evidence>
<evidence type="ECO:0000256" key="7">
    <source>
        <dbReference type="ARBA" id="ARBA00023242"/>
    </source>
</evidence>
<reference evidence="10 11" key="1">
    <citation type="journal article" date="2018" name="BMC Genomics">
        <title>Genomic evidence for intraspecific hybridization in a clonal and extremely halotolerant yeast.</title>
        <authorList>
            <person name="Gostincar C."/>
            <person name="Stajich J.E."/>
            <person name="Zupancic J."/>
            <person name="Zalar P."/>
            <person name="Gunde-Cimerman N."/>
        </authorList>
    </citation>
    <scope>NUCLEOTIDE SEQUENCE [LARGE SCALE GENOMIC DNA]</scope>
    <source>
        <strain evidence="10 11">EXF-171</strain>
    </source>
</reference>
<feature type="domain" description="Zn(2)-C6 fungal-type" evidence="9">
    <location>
        <begin position="410"/>
        <end position="439"/>
    </location>
</feature>
<dbReference type="InterPro" id="IPR002347">
    <property type="entry name" value="SDR_fam"/>
</dbReference>
<dbReference type="Gene3D" id="4.10.240.10">
    <property type="entry name" value="Zn(2)-C6 fungal-type DNA-binding domain"/>
    <property type="match status" value="1"/>
</dbReference>
<dbReference type="GO" id="GO:0005634">
    <property type="term" value="C:nucleus"/>
    <property type="evidence" value="ECO:0007669"/>
    <property type="project" value="UniProtKB-SubCell"/>
</dbReference>
<feature type="compositionally biased region" description="Polar residues" evidence="8">
    <location>
        <begin position="485"/>
        <end position="502"/>
    </location>
</feature>
<dbReference type="InterPro" id="IPR050797">
    <property type="entry name" value="Carb_Metab_Trans_Reg"/>
</dbReference>
<accession>A0A3M7ET28</accession>
<keyword evidence="7" id="KW-0539">Nucleus</keyword>
<evidence type="ECO:0000256" key="5">
    <source>
        <dbReference type="ARBA" id="ARBA00023125"/>
    </source>
</evidence>
<dbReference type="Pfam" id="PF04082">
    <property type="entry name" value="Fungal_trans"/>
    <property type="match status" value="1"/>
</dbReference>
<dbReference type="PROSITE" id="PS50048">
    <property type="entry name" value="ZN2_CY6_FUNGAL_2"/>
    <property type="match status" value="1"/>
</dbReference>
<dbReference type="VEuPathDB" id="FungiDB:BTJ68_01758"/>
<dbReference type="Pfam" id="PF00172">
    <property type="entry name" value="Zn_clus"/>
    <property type="match status" value="1"/>
</dbReference>
<dbReference type="InterPro" id="IPR007219">
    <property type="entry name" value="XnlR_reg_dom"/>
</dbReference>
<dbReference type="GO" id="GO:0003677">
    <property type="term" value="F:DNA binding"/>
    <property type="evidence" value="ECO:0007669"/>
    <property type="project" value="UniProtKB-KW"/>
</dbReference>
<evidence type="ECO:0000256" key="6">
    <source>
        <dbReference type="ARBA" id="ARBA00023163"/>
    </source>
</evidence>
<keyword evidence="6" id="KW-0804">Transcription</keyword>
<dbReference type="PANTHER" id="PTHR31668:SF18">
    <property type="entry name" value="MALTOSE FERMENTATION REGULATORY PROTEIN MAL13-RELATED"/>
    <property type="match status" value="1"/>
</dbReference>
<dbReference type="EMBL" id="QWIQ01000692">
    <property type="protein sequence ID" value="RMY79567.1"/>
    <property type="molecule type" value="Genomic_DNA"/>
</dbReference>
<feature type="region of interest" description="Disordered" evidence="8">
    <location>
        <begin position="375"/>
        <end position="402"/>
    </location>
</feature>
<evidence type="ECO:0000256" key="3">
    <source>
        <dbReference type="ARBA" id="ARBA00022833"/>
    </source>
</evidence>
<dbReference type="SUPFAM" id="SSF51735">
    <property type="entry name" value="NAD(P)-binding Rossmann-fold domains"/>
    <property type="match status" value="1"/>
</dbReference>
<sequence length="1083" mass="120479">MSNNHDPKLPRDPKFPTHNAPRVWFLTCATSPMGISLCRQLLDHGDYVTAGVLPVEFEKHEDRSAEFKEFIEEVGERDNWRARLRVVALDIKIMGQCQSAVAEAVQTFGRIDILLCCHSEVIVGTVEELSQSSRTLSLIQDQFETNFFGPVNIIKATLPIFRAKKNGHIVLLTAITAHLGTPGLSMYCASQWAIEGYCDSLAYEIAPFNIKLSIVQPNMEVNVLTHKISSAPPMSAYAEENNPAPLSRNILSGLLDRIEGTEEPTTGDQLHSNEVTALYPPLSKPMKERLVAETVHAVAAIGGHDNPPARHIVGFEGVQTVKEKLKTVSEELEDFVECSSAVDIEKHEDISISSQSPAQRRSFSGRFFKSMAVGTPEQQHTPGLDTALPTPHGSPSATSRAPASASLKRACDCCRKRKVKCDGAEPCTPCRKASIKCAYLQPPKKKGPKGLRSARVLHALRTIDNDASGTPMGIYDHQHQSPFGTWTWNSAGSPPRSTQNPEQVLPPPNVSYPPPTSIAPEHQYPSQPMPTASSTYQPQTHYNSPPQQQQPPQQFRPDLYRQDSHHPYWPPHNDLQSGPELPPIISPSHSEPQRQRLSGEVFLPYIQLFFQHMFPIMPVLDRQVFLDASLYSDSSSMSSDMYCFLCAICATTVVQLDASIPQPSPLHPHKPTDDLFAEECLRERKTYDWIDSCTPLAVMVPFFLFCYYGNHEQSAKAWHYLQECITFSENLNMDDEQSYTKLDPVEAQWRRRLYWLLFITERAYAVQRRKHTRLHASVQLPAVFESEDPQLLTGFVNLANLFSAVDDSFVSAWRGSRRQSLCNEAWLAKTQKQLDAAALAVDSSGGVSETQQMDISVTREWLHVLAWQMGVSNGLIWGRGEGGMRLDYPIEVGRRVVEITRGAKGMALDSHGIGMEQKLSDIAGCLADVLRCTAGDTSSTFLEGKQYLHTLLQTLSSMRGKESRYLKPLMSKLDGVMGYELSNATLPLPAETTATSANMPPVTSAGNDFLMPGGGRYSFADSFGMLRTLSMSGNLGMPYLDAPIQQGPGLQNEWEQRRESGRVYDEYETKAMGHWMGGQQVQQ</sequence>
<protein>
    <recommendedName>
        <fullName evidence="9">Zn(2)-C6 fungal-type domain-containing protein</fullName>
    </recommendedName>
</protein>
<evidence type="ECO:0000313" key="10">
    <source>
        <dbReference type="EMBL" id="RMY79567.1"/>
    </source>
</evidence>
<dbReference type="AlphaFoldDB" id="A0A3M7ET28"/>
<name>A0A3M7ET28_HORWE</name>
<evidence type="ECO:0000256" key="1">
    <source>
        <dbReference type="ARBA" id="ARBA00004123"/>
    </source>
</evidence>
<comment type="subcellular location">
    <subcellularLocation>
        <location evidence="1">Nucleus</location>
    </subcellularLocation>
</comment>
<dbReference type="Pfam" id="PF00106">
    <property type="entry name" value="adh_short"/>
    <property type="match status" value="1"/>
</dbReference>
<dbReference type="GO" id="GO:0000981">
    <property type="term" value="F:DNA-binding transcription factor activity, RNA polymerase II-specific"/>
    <property type="evidence" value="ECO:0007669"/>
    <property type="project" value="InterPro"/>
</dbReference>
<feature type="compositionally biased region" description="Pro residues" evidence="8">
    <location>
        <begin position="504"/>
        <end position="517"/>
    </location>
</feature>
<evidence type="ECO:0000259" key="9">
    <source>
        <dbReference type="PROSITE" id="PS50048"/>
    </source>
</evidence>
<evidence type="ECO:0000256" key="4">
    <source>
        <dbReference type="ARBA" id="ARBA00023015"/>
    </source>
</evidence>
<dbReference type="CDD" id="cd12148">
    <property type="entry name" value="fungal_TF_MHR"/>
    <property type="match status" value="1"/>
</dbReference>
<feature type="compositionally biased region" description="Polar residues" evidence="8">
    <location>
        <begin position="524"/>
        <end position="544"/>
    </location>
</feature>
<keyword evidence="2" id="KW-0479">Metal-binding</keyword>
<keyword evidence="3" id="KW-0862">Zinc</keyword>
<organism evidence="10 11">
    <name type="scientific">Hortaea werneckii</name>
    <name type="common">Black yeast</name>
    <name type="synonym">Cladosporium werneckii</name>
    <dbReference type="NCBI Taxonomy" id="91943"/>
    <lineage>
        <taxon>Eukaryota</taxon>
        <taxon>Fungi</taxon>
        <taxon>Dikarya</taxon>
        <taxon>Ascomycota</taxon>
        <taxon>Pezizomycotina</taxon>
        <taxon>Dothideomycetes</taxon>
        <taxon>Dothideomycetidae</taxon>
        <taxon>Mycosphaerellales</taxon>
        <taxon>Teratosphaeriaceae</taxon>
        <taxon>Hortaea</taxon>
    </lineage>
</organism>
<dbReference type="SMART" id="SM00066">
    <property type="entry name" value="GAL4"/>
    <property type="match status" value="1"/>
</dbReference>
<dbReference type="InterPro" id="IPR036864">
    <property type="entry name" value="Zn2-C6_fun-type_DNA-bd_sf"/>
</dbReference>
<dbReference type="PROSITE" id="PS00463">
    <property type="entry name" value="ZN2_CY6_FUNGAL_1"/>
    <property type="match status" value="1"/>
</dbReference>
<dbReference type="SUPFAM" id="SSF57701">
    <property type="entry name" value="Zn2/Cys6 DNA-binding domain"/>
    <property type="match status" value="1"/>
</dbReference>
<feature type="region of interest" description="Disordered" evidence="8">
    <location>
        <begin position="485"/>
        <end position="593"/>
    </location>
</feature>
<dbReference type="GO" id="GO:0006351">
    <property type="term" value="P:DNA-templated transcription"/>
    <property type="evidence" value="ECO:0007669"/>
    <property type="project" value="InterPro"/>
</dbReference>
<dbReference type="Gene3D" id="3.40.50.720">
    <property type="entry name" value="NAD(P)-binding Rossmann-like Domain"/>
    <property type="match status" value="1"/>
</dbReference>
<gene>
    <name evidence="10" type="ORF">D0862_13134</name>
</gene>
<dbReference type="InterPro" id="IPR036291">
    <property type="entry name" value="NAD(P)-bd_dom_sf"/>
</dbReference>
<keyword evidence="4" id="KW-0805">Transcription regulation</keyword>